<dbReference type="GO" id="GO:0004844">
    <property type="term" value="F:uracil DNA N-glycosylase activity"/>
    <property type="evidence" value="ECO:0007669"/>
    <property type="project" value="UniProtKB-EC"/>
</dbReference>
<keyword evidence="9" id="KW-0408">Iron</keyword>
<dbReference type="EMBL" id="CP002347">
    <property type="protein sequence ID" value="ADR18924.1"/>
    <property type="molecule type" value="Genomic_DNA"/>
</dbReference>
<dbReference type="AlphaFoldDB" id="E4THZ4"/>
<dbReference type="InterPro" id="IPR036895">
    <property type="entry name" value="Uracil-DNA_glycosylase-like_sf"/>
</dbReference>
<comment type="catalytic activity">
    <reaction evidence="1">
        <text>Hydrolyzes single-stranded DNA or mismatched double-stranded DNA and polynucleotides, releasing free uracil.</text>
        <dbReference type="EC" id="3.2.2.27"/>
    </reaction>
</comment>
<dbReference type="NCBIfam" id="TIGR00758">
    <property type="entry name" value="UDG_fam4"/>
    <property type="match status" value="1"/>
</dbReference>
<evidence type="ECO:0000256" key="2">
    <source>
        <dbReference type="ARBA" id="ARBA00006521"/>
    </source>
</evidence>
<dbReference type="Gene3D" id="3.40.470.10">
    <property type="entry name" value="Uracil-DNA glycosylase-like domain"/>
    <property type="match status" value="1"/>
</dbReference>
<evidence type="ECO:0000256" key="9">
    <source>
        <dbReference type="ARBA" id="ARBA00023004"/>
    </source>
</evidence>
<accession>E4THZ4</accession>
<dbReference type="HOGENOM" id="CLU_044815_1_3_0"/>
<dbReference type="GO" id="GO:0006281">
    <property type="term" value="P:DNA repair"/>
    <property type="evidence" value="ECO:0007669"/>
    <property type="project" value="UniProtKB-KW"/>
</dbReference>
<keyword evidence="8" id="KW-0378">Hydrolase</keyword>
<dbReference type="SMART" id="SM00987">
    <property type="entry name" value="UreE_C"/>
    <property type="match status" value="1"/>
</dbReference>
<dbReference type="SMART" id="SM00986">
    <property type="entry name" value="UDG"/>
    <property type="match status" value="1"/>
</dbReference>
<feature type="domain" description="Uracil-DNA glycosylase-like" evidence="12">
    <location>
        <begin position="72"/>
        <end position="218"/>
    </location>
</feature>
<dbReference type="KEGG" id="cni:Calni_1013"/>
<evidence type="ECO:0000256" key="3">
    <source>
        <dbReference type="ARBA" id="ARBA00012030"/>
    </source>
</evidence>
<gene>
    <name evidence="13" type="ordered locus">Calni_1013</name>
</gene>
<dbReference type="STRING" id="768670.Calni_1013"/>
<evidence type="ECO:0000256" key="11">
    <source>
        <dbReference type="ARBA" id="ARBA00023204"/>
    </source>
</evidence>
<keyword evidence="11" id="KW-0234">DNA repair</keyword>
<reference evidence="13 14" key="2">
    <citation type="journal article" date="2011" name="Stand. Genomic Sci.">
        <title>Complete genome sequence of Calditerrivibrio nitroreducens type strain (Yu37-1).</title>
        <authorList>
            <person name="Pitluck S."/>
            <person name="Sikorski J."/>
            <person name="Zeytun A."/>
            <person name="Lapidus A."/>
            <person name="Nolan M."/>
            <person name="Lucas S."/>
            <person name="Hammon N."/>
            <person name="Deshpande S."/>
            <person name="Cheng J.F."/>
            <person name="Tapia R."/>
            <person name="Han C."/>
            <person name="Goodwin L."/>
            <person name="Liolios K."/>
            <person name="Pagani I."/>
            <person name="Ivanova N."/>
            <person name="Mavromatis K."/>
            <person name="Pati A."/>
            <person name="Chen A."/>
            <person name="Palaniappan K."/>
            <person name="Hauser L."/>
            <person name="Chang Y.J."/>
            <person name="Jeffries C.D."/>
            <person name="Detter J.C."/>
            <person name="Brambilla E."/>
            <person name="Djao O.D."/>
            <person name="Rohde M."/>
            <person name="Spring S."/>
            <person name="Goker M."/>
            <person name="Woyke T."/>
            <person name="Bristow J."/>
            <person name="Eisen J.A."/>
            <person name="Markowitz V."/>
            <person name="Hugenholtz P."/>
            <person name="Kyrpides N.C."/>
            <person name="Klenk H.P."/>
            <person name="Land M."/>
        </authorList>
    </citation>
    <scope>NUCLEOTIDE SEQUENCE [LARGE SCALE GENOMIC DNA]</scope>
    <source>
        <strain evidence="14">DSM 19672 / NBRC 101217 / Yu37-1</strain>
    </source>
</reference>
<keyword evidence="14" id="KW-1185">Reference proteome</keyword>
<dbReference type="GO" id="GO:0051539">
    <property type="term" value="F:4 iron, 4 sulfur cluster binding"/>
    <property type="evidence" value="ECO:0007669"/>
    <property type="project" value="UniProtKB-KW"/>
</dbReference>
<protein>
    <recommendedName>
        <fullName evidence="4">Type-4 uracil-DNA glycosylase</fullName>
        <ecNumber evidence="3">3.2.2.27</ecNumber>
    </recommendedName>
</protein>
<organism evidence="13 14">
    <name type="scientific">Calditerrivibrio nitroreducens (strain DSM 19672 / NBRC 101217 / Yu37-1)</name>
    <dbReference type="NCBI Taxonomy" id="768670"/>
    <lineage>
        <taxon>Bacteria</taxon>
        <taxon>Pseudomonadati</taxon>
        <taxon>Deferribacterota</taxon>
        <taxon>Deferribacteres</taxon>
        <taxon>Deferribacterales</taxon>
        <taxon>Calditerrivibrionaceae</taxon>
    </lineage>
</organism>
<dbReference type="Proteomes" id="UP000007039">
    <property type="component" value="Chromosome"/>
</dbReference>
<name>E4THZ4_CALNY</name>
<comment type="similarity">
    <text evidence="2">Belongs to the uracil-DNA glycosylase (UDG) superfamily. Type 4 (UDGa) family.</text>
</comment>
<keyword evidence="6" id="KW-0479">Metal-binding</keyword>
<evidence type="ECO:0000256" key="10">
    <source>
        <dbReference type="ARBA" id="ARBA00023014"/>
    </source>
</evidence>
<dbReference type="InterPro" id="IPR005273">
    <property type="entry name" value="Ura-DNA_glyco_family4"/>
</dbReference>
<dbReference type="InterPro" id="IPR005122">
    <property type="entry name" value="Uracil-DNA_glycosylase-like"/>
</dbReference>
<evidence type="ECO:0000256" key="7">
    <source>
        <dbReference type="ARBA" id="ARBA00022763"/>
    </source>
</evidence>
<evidence type="ECO:0000313" key="14">
    <source>
        <dbReference type="Proteomes" id="UP000007039"/>
    </source>
</evidence>
<dbReference type="EC" id="3.2.2.27" evidence="3"/>
<keyword evidence="7" id="KW-0227">DNA damage</keyword>
<evidence type="ECO:0000256" key="6">
    <source>
        <dbReference type="ARBA" id="ARBA00022723"/>
    </source>
</evidence>
<evidence type="ECO:0000256" key="8">
    <source>
        <dbReference type="ARBA" id="ARBA00022801"/>
    </source>
</evidence>
<dbReference type="GO" id="GO:0046872">
    <property type="term" value="F:metal ion binding"/>
    <property type="evidence" value="ECO:0007669"/>
    <property type="project" value="UniProtKB-KW"/>
</dbReference>
<sequence length="226" mass="25833">MIKKENFFKDILGIDYFYYDHIIGNDFTDKSIPSPSLNLQNSSKFEQMQKIIEEVSSCFKCILGKTRLNVVPGEGNLDAEIMFIGEGPGEDEDRQGRPFVGRAGQLLTKMIEAMGYKREEVYIANIVKCRPPNNRAPFDEEAFACIGYVKKQIEIVNPKVIVTLGSTATRYLLNTDKKISTIRGEFQEYNGIKVMPTFHPSYLLRNQSMKKPAWEDLKKVIAFLKK</sequence>
<dbReference type="RefSeq" id="WP_013451137.1">
    <property type="nucleotide sequence ID" value="NC_014758.1"/>
</dbReference>
<dbReference type="CDD" id="cd10030">
    <property type="entry name" value="UDG-F4_TTUDGA_SPO1dp_like"/>
    <property type="match status" value="1"/>
</dbReference>
<dbReference type="SUPFAM" id="SSF52141">
    <property type="entry name" value="Uracil-DNA glycosylase-like"/>
    <property type="match status" value="1"/>
</dbReference>
<evidence type="ECO:0000313" key="13">
    <source>
        <dbReference type="EMBL" id="ADR18924.1"/>
    </source>
</evidence>
<dbReference type="InterPro" id="IPR051536">
    <property type="entry name" value="UDG_Type-4/5"/>
</dbReference>
<dbReference type="PANTHER" id="PTHR33693:SF1">
    <property type="entry name" value="TYPE-4 URACIL-DNA GLYCOSYLASE"/>
    <property type="match status" value="1"/>
</dbReference>
<dbReference type="eggNOG" id="COG1573">
    <property type="taxonomic scope" value="Bacteria"/>
</dbReference>
<evidence type="ECO:0000256" key="4">
    <source>
        <dbReference type="ARBA" id="ARBA00019403"/>
    </source>
</evidence>
<dbReference type="Pfam" id="PF03167">
    <property type="entry name" value="UDG"/>
    <property type="match status" value="1"/>
</dbReference>
<proteinExistence type="inferred from homology"/>
<dbReference type="PANTHER" id="PTHR33693">
    <property type="entry name" value="TYPE-5 URACIL-DNA GLYCOSYLASE"/>
    <property type="match status" value="1"/>
</dbReference>
<keyword evidence="10" id="KW-0411">Iron-sulfur</keyword>
<evidence type="ECO:0000256" key="5">
    <source>
        <dbReference type="ARBA" id="ARBA00022485"/>
    </source>
</evidence>
<keyword evidence="5" id="KW-0004">4Fe-4S</keyword>
<evidence type="ECO:0000259" key="12">
    <source>
        <dbReference type="SMART" id="SM00986"/>
    </source>
</evidence>
<evidence type="ECO:0000256" key="1">
    <source>
        <dbReference type="ARBA" id="ARBA00001400"/>
    </source>
</evidence>
<reference key="1">
    <citation type="submission" date="2010-11" db="EMBL/GenBank/DDBJ databases">
        <title>The complete genome of chromosome of Calditerrivibrio nitroreducens DSM 19672.</title>
        <authorList>
            <consortium name="US DOE Joint Genome Institute (JGI-PGF)"/>
            <person name="Lucas S."/>
            <person name="Copeland A."/>
            <person name="Lapidus A."/>
            <person name="Bruce D."/>
            <person name="Goodwin L."/>
            <person name="Pitluck S."/>
            <person name="Kyrpides N."/>
            <person name="Mavromatis K."/>
            <person name="Ivanova N."/>
            <person name="Mikhailova N."/>
            <person name="Zeytun A."/>
            <person name="Brettin T."/>
            <person name="Detter J.C."/>
            <person name="Tapia R."/>
            <person name="Han C."/>
            <person name="Land M."/>
            <person name="Hauser L."/>
            <person name="Markowitz V."/>
            <person name="Cheng J.-F."/>
            <person name="Hugenholtz P."/>
            <person name="Woyke T."/>
            <person name="Wu D."/>
            <person name="Spring S."/>
            <person name="Schroeder M."/>
            <person name="Brambilla E."/>
            <person name="Klenk H.-P."/>
            <person name="Eisen J.A."/>
        </authorList>
    </citation>
    <scope>NUCLEOTIDE SEQUENCE [LARGE SCALE GENOMIC DNA]</scope>
    <source>
        <strain>DSM 19672</strain>
    </source>
</reference>